<dbReference type="Proteomes" id="UP000190675">
    <property type="component" value="Chromosome I"/>
</dbReference>
<dbReference type="OrthoDB" id="8127818at2"/>
<dbReference type="EMBL" id="LT670818">
    <property type="protein sequence ID" value="SHG53288.1"/>
    <property type="molecule type" value="Genomic_DNA"/>
</dbReference>
<sequence>MRISPSPKLSPSQFEPELVWTMRSVLDEAVNQIVSENRTPATKAKMAERILRAAAEGVTDPARLTAIAIEDGMQPAD</sequence>
<protein>
    <submittedName>
        <fullName evidence="1">Uncharacterized protein</fullName>
    </submittedName>
</protein>
<dbReference type="AlphaFoldDB" id="A0A1M5KKL3"/>
<name>A0A1M5KKL3_9BRAD</name>
<organism evidence="1 2">
    <name type="scientific">Bradyrhizobium erythrophlei</name>
    <dbReference type="NCBI Taxonomy" id="1437360"/>
    <lineage>
        <taxon>Bacteria</taxon>
        <taxon>Pseudomonadati</taxon>
        <taxon>Pseudomonadota</taxon>
        <taxon>Alphaproteobacteria</taxon>
        <taxon>Hyphomicrobiales</taxon>
        <taxon>Nitrobacteraceae</taxon>
        <taxon>Bradyrhizobium</taxon>
    </lineage>
</organism>
<evidence type="ECO:0000313" key="1">
    <source>
        <dbReference type="EMBL" id="SHG53288.1"/>
    </source>
</evidence>
<reference evidence="1 2" key="1">
    <citation type="submission" date="2016-11" db="EMBL/GenBank/DDBJ databases">
        <authorList>
            <person name="Jaros S."/>
            <person name="Januszkiewicz K."/>
            <person name="Wedrychowicz H."/>
        </authorList>
    </citation>
    <scope>NUCLEOTIDE SEQUENCE [LARGE SCALE GENOMIC DNA]</scope>
    <source>
        <strain evidence="1 2">GAS242</strain>
    </source>
</reference>
<evidence type="ECO:0000313" key="2">
    <source>
        <dbReference type="Proteomes" id="UP000190675"/>
    </source>
</evidence>
<accession>A0A1M5KKL3</accession>
<gene>
    <name evidence="1" type="ORF">SAMN05444169_2918</name>
</gene>
<proteinExistence type="predicted"/>